<evidence type="ECO:0000256" key="1">
    <source>
        <dbReference type="SAM" id="SignalP"/>
    </source>
</evidence>
<dbReference type="Gene3D" id="3.40.50.150">
    <property type="entry name" value="Vaccinia Virus protein VP39"/>
    <property type="match status" value="1"/>
</dbReference>
<feature type="signal peptide" evidence="1">
    <location>
        <begin position="1"/>
        <end position="19"/>
    </location>
</feature>
<dbReference type="CDD" id="cd02440">
    <property type="entry name" value="AdoMet_MTases"/>
    <property type="match status" value="1"/>
</dbReference>
<dbReference type="InterPro" id="IPR029063">
    <property type="entry name" value="SAM-dependent_MTases_sf"/>
</dbReference>
<reference evidence="2 3" key="1">
    <citation type="submission" date="2018-03" db="EMBL/GenBank/DDBJ databases">
        <title>Genomes of Pezizomycetes fungi and the evolution of truffles.</title>
        <authorList>
            <person name="Murat C."/>
            <person name="Payen T."/>
            <person name="Noel B."/>
            <person name="Kuo A."/>
            <person name="Martin F.M."/>
        </authorList>
    </citation>
    <scope>NUCLEOTIDE SEQUENCE [LARGE SCALE GENOMIC DNA]</scope>
    <source>
        <strain evidence="2">091103-1</strain>
    </source>
</reference>
<dbReference type="AlphaFoldDB" id="A0A317SRZ2"/>
<gene>
    <name evidence="2" type="ORF">C7212DRAFT_294177</name>
</gene>
<protein>
    <recommendedName>
        <fullName evidence="4">S-adenosyl-L-methionine-dependent methyltransferase</fullName>
    </recommendedName>
</protein>
<dbReference type="Proteomes" id="UP000246991">
    <property type="component" value="Unassembled WGS sequence"/>
</dbReference>
<keyword evidence="3" id="KW-1185">Reference proteome</keyword>
<feature type="chain" id="PRO_5016369997" description="S-adenosyl-L-methionine-dependent methyltransferase" evidence="1">
    <location>
        <begin position="20"/>
        <end position="301"/>
    </location>
</feature>
<dbReference type="SUPFAM" id="SSF53335">
    <property type="entry name" value="S-adenosyl-L-methionine-dependent methyltransferases"/>
    <property type="match status" value="1"/>
</dbReference>
<dbReference type="STRING" id="42249.A0A317SRZ2"/>
<proteinExistence type="predicted"/>
<evidence type="ECO:0008006" key="4">
    <source>
        <dbReference type="Google" id="ProtNLM"/>
    </source>
</evidence>
<keyword evidence="1" id="KW-0732">Signal</keyword>
<evidence type="ECO:0000313" key="2">
    <source>
        <dbReference type="EMBL" id="PWW76357.1"/>
    </source>
</evidence>
<organism evidence="2 3">
    <name type="scientific">Tuber magnatum</name>
    <name type="common">white Piedmont truffle</name>
    <dbReference type="NCBI Taxonomy" id="42249"/>
    <lineage>
        <taxon>Eukaryota</taxon>
        <taxon>Fungi</taxon>
        <taxon>Dikarya</taxon>
        <taxon>Ascomycota</taxon>
        <taxon>Pezizomycotina</taxon>
        <taxon>Pezizomycetes</taxon>
        <taxon>Pezizales</taxon>
        <taxon>Tuberaceae</taxon>
        <taxon>Tuber</taxon>
    </lineage>
</organism>
<dbReference type="EMBL" id="PYWC01000034">
    <property type="protein sequence ID" value="PWW76357.1"/>
    <property type="molecule type" value="Genomic_DNA"/>
</dbReference>
<comment type="caution">
    <text evidence="2">The sequence shown here is derived from an EMBL/GenBank/DDBJ whole genome shotgun (WGS) entry which is preliminary data.</text>
</comment>
<evidence type="ECO:0000313" key="3">
    <source>
        <dbReference type="Proteomes" id="UP000246991"/>
    </source>
</evidence>
<dbReference type="OrthoDB" id="61390at2759"/>
<accession>A0A317SRZ2</accession>
<name>A0A317SRZ2_9PEZI</name>
<sequence length="301" mass="33986">MNFLLPPFILLIAYIFIRRQKSPDRYALDHAALNSPLFPQTMWMNMGYWKNTNSFPEACHALLVVLLEKAGLLAGNLKGKIRIIDLGFGCGDQTLAILQAFPGVRYIGITNNAMQLAFLEERMRRIAPGDRGRAQLCLGDGADPDTWKVEHGHGLETWTLALDCLYHFQPNREKALRHAAKLGSFVAFDLILSEQARWWEKGVLWAIAMGMGVPYGNFMTPKQYTRMLVAAGYVPSEIGIQDISSDVFGGLTAHLRRRSQEAERWGVGGWKKWRVVGWVFGLWNKWGTVRGCVIIAKRAKH</sequence>